<proteinExistence type="predicted"/>
<protein>
    <submittedName>
        <fullName evidence="1">Uncharacterized protein</fullName>
    </submittedName>
</protein>
<gene>
    <name evidence="1" type="ORF">METZ01_LOCUS493378</name>
</gene>
<dbReference type="AlphaFoldDB" id="A0A383D884"/>
<name>A0A383D884_9ZZZZ</name>
<evidence type="ECO:0000313" key="1">
    <source>
        <dbReference type="EMBL" id="SVE40524.1"/>
    </source>
</evidence>
<feature type="non-terminal residue" evidence="1">
    <location>
        <position position="1"/>
    </location>
</feature>
<accession>A0A383D884</accession>
<dbReference type="EMBL" id="UINC01215027">
    <property type="protein sequence ID" value="SVE40524.1"/>
    <property type="molecule type" value="Genomic_DNA"/>
</dbReference>
<reference evidence="1" key="1">
    <citation type="submission" date="2018-05" db="EMBL/GenBank/DDBJ databases">
        <authorList>
            <person name="Lanie J.A."/>
            <person name="Ng W.-L."/>
            <person name="Kazmierczak K.M."/>
            <person name="Andrzejewski T.M."/>
            <person name="Davidsen T.M."/>
            <person name="Wayne K.J."/>
            <person name="Tettelin H."/>
            <person name="Glass J.I."/>
            <person name="Rusch D."/>
            <person name="Podicherti R."/>
            <person name="Tsui H.-C.T."/>
            <person name="Winkler M.E."/>
        </authorList>
    </citation>
    <scope>NUCLEOTIDE SEQUENCE</scope>
</reference>
<feature type="non-terminal residue" evidence="1">
    <location>
        <position position="236"/>
    </location>
</feature>
<organism evidence="1">
    <name type="scientific">marine metagenome</name>
    <dbReference type="NCBI Taxonomy" id="408172"/>
    <lineage>
        <taxon>unclassified sequences</taxon>
        <taxon>metagenomes</taxon>
        <taxon>ecological metagenomes</taxon>
    </lineage>
</organism>
<sequence>FETENYLVPGDYPTFFIYDSSEDEYMSTTISNITDIFGNEYTGWYPYQFFSIEEIVGNGPDCSGMELGTAYLDDCGICICGYIPNDETLLGCLEDIPNINLDCNGVCESSTPVGVDQEGEGLEYGAFVDNCGVCSGGSTDHVADSDDGGCGCFNPAPEDYWLDVDSDGFGSGNDSFEMCLDNVTELYANNNLDPEPNCPNPDIETLMIDDCGDCIGVDVSSENQNMDNNGVCCAAS</sequence>